<keyword evidence="12" id="KW-0963">Cytoplasm</keyword>
<evidence type="ECO:0000256" key="6">
    <source>
        <dbReference type="ARBA" id="ARBA00022741"/>
    </source>
</evidence>
<keyword evidence="7 12" id="KW-0418">Kinase</keyword>
<feature type="binding site" evidence="12">
    <location>
        <position position="185"/>
    </location>
    <ligand>
        <name>ATP</name>
        <dbReference type="ChEBI" id="CHEBI:30616"/>
    </ligand>
</feature>
<gene>
    <name evidence="12" type="primary">rbsK</name>
    <name evidence="14" type="ORF">TH5_19375</name>
</gene>
<keyword evidence="8 12" id="KW-0067">ATP-binding</keyword>
<comment type="similarity">
    <text evidence="12">Belongs to the carbohydrate kinase PfkB family. Ribokinase subfamily.</text>
</comment>
<organism evidence="14 15">
    <name type="scientific">Thalassospira xianhensis MCCC 1A02616</name>
    <dbReference type="NCBI Taxonomy" id="1177929"/>
    <lineage>
        <taxon>Bacteria</taxon>
        <taxon>Pseudomonadati</taxon>
        <taxon>Pseudomonadota</taxon>
        <taxon>Alphaproteobacteria</taxon>
        <taxon>Rhodospirillales</taxon>
        <taxon>Thalassospiraceae</taxon>
        <taxon>Thalassospira</taxon>
    </lineage>
</organism>
<dbReference type="PANTHER" id="PTHR10584">
    <property type="entry name" value="SUGAR KINASE"/>
    <property type="match status" value="1"/>
</dbReference>
<evidence type="ECO:0000313" key="14">
    <source>
        <dbReference type="EMBL" id="RCK04453.1"/>
    </source>
</evidence>
<dbReference type="InterPro" id="IPR002173">
    <property type="entry name" value="Carboh/pur_kinase_PfkB_CS"/>
</dbReference>
<comment type="activity regulation">
    <text evidence="12">Activated by a monovalent cation that binds near, but not in, the active site. The most likely occupant of the site in vivo is potassium. Ion binding induces a conformational change that may alter substrate affinity.</text>
</comment>
<dbReference type="GO" id="GO:0046872">
    <property type="term" value="F:metal ion binding"/>
    <property type="evidence" value="ECO:0007669"/>
    <property type="project" value="UniProtKB-KW"/>
</dbReference>
<reference evidence="14 15" key="1">
    <citation type="submission" date="2014-07" db="EMBL/GenBank/DDBJ databases">
        <title>Draft genome sequence of Thalassospira xianhensis P-4 (MCCC 1A02616).</title>
        <authorList>
            <person name="Lai Q."/>
            <person name="Shao Z."/>
        </authorList>
    </citation>
    <scope>NUCLEOTIDE SEQUENCE [LARGE SCALE GENOMIC DNA]</scope>
    <source>
        <strain evidence="14 15">MCCC 1A02616</strain>
    </source>
</reference>
<feature type="binding site" evidence="12">
    <location>
        <begin position="221"/>
        <end position="226"/>
    </location>
    <ligand>
        <name>ATP</name>
        <dbReference type="ChEBI" id="CHEBI:30616"/>
    </ligand>
</feature>
<comment type="cofactor">
    <cofactor evidence="12">
        <name>Mg(2+)</name>
        <dbReference type="ChEBI" id="CHEBI:18420"/>
    </cofactor>
    <text evidence="12">Requires a divalent cation, most likely magnesium in vivo, as an electrophilic catalyst to aid phosphoryl group transfer. It is the chelate of the metal and the nucleotide that is the actual substrate.</text>
</comment>
<evidence type="ECO:0000256" key="10">
    <source>
        <dbReference type="ARBA" id="ARBA00022958"/>
    </source>
</evidence>
<feature type="binding site" evidence="12">
    <location>
        <begin position="252"/>
        <end position="253"/>
    </location>
    <ligand>
        <name>ATP</name>
        <dbReference type="ChEBI" id="CHEBI:30616"/>
    </ligand>
</feature>
<comment type="function">
    <text evidence="12">Catalyzes the phosphorylation of ribose at O-5 in a reaction requiring ATP and magnesium. The resulting D-ribose-5-phosphate can then be used either for sythesis of nucleotides, histidine, and tryptophan, or as a component of the pentose phosphate pathway.</text>
</comment>
<comment type="catalytic activity">
    <reaction evidence="12">
        <text>D-ribose + ATP = D-ribose 5-phosphate + ADP + H(+)</text>
        <dbReference type="Rhea" id="RHEA:13697"/>
        <dbReference type="ChEBI" id="CHEBI:15378"/>
        <dbReference type="ChEBI" id="CHEBI:30616"/>
        <dbReference type="ChEBI" id="CHEBI:47013"/>
        <dbReference type="ChEBI" id="CHEBI:78346"/>
        <dbReference type="ChEBI" id="CHEBI:456216"/>
        <dbReference type="EC" id="2.7.1.15"/>
    </reaction>
</comment>
<evidence type="ECO:0000256" key="7">
    <source>
        <dbReference type="ARBA" id="ARBA00022777"/>
    </source>
</evidence>
<dbReference type="PANTHER" id="PTHR10584:SF166">
    <property type="entry name" value="RIBOKINASE"/>
    <property type="match status" value="1"/>
</dbReference>
<comment type="caution">
    <text evidence="12">Lacks conserved residue(s) required for the propagation of feature annotation.</text>
</comment>
<feature type="binding site" evidence="12">
    <location>
        <begin position="10"/>
        <end position="12"/>
    </location>
    <ligand>
        <name>substrate</name>
    </ligand>
</feature>
<feature type="binding site" evidence="12">
    <location>
        <position position="249"/>
    </location>
    <ligand>
        <name>K(+)</name>
        <dbReference type="ChEBI" id="CHEBI:29103"/>
    </ligand>
</feature>
<feature type="active site" description="Proton acceptor" evidence="12">
    <location>
        <position position="253"/>
    </location>
</feature>
<evidence type="ECO:0000256" key="2">
    <source>
        <dbReference type="ARBA" id="ARBA00012035"/>
    </source>
</evidence>
<dbReference type="Pfam" id="PF00294">
    <property type="entry name" value="PfkB"/>
    <property type="match status" value="1"/>
</dbReference>
<dbReference type="NCBIfam" id="TIGR02152">
    <property type="entry name" value="D_ribokin_bact"/>
    <property type="match status" value="1"/>
</dbReference>
<evidence type="ECO:0000256" key="1">
    <source>
        <dbReference type="ARBA" id="ARBA00005380"/>
    </source>
</evidence>
<keyword evidence="9 12" id="KW-0460">Magnesium</keyword>
<evidence type="ECO:0000256" key="12">
    <source>
        <dbReference type="HAMAP-Rule" id="MF_01987"/>
    </source>
</evidence>
<keyword evidence="5 12" id="KW-0479">Metal-binding</keyword>
<dbReference type="InterPro" id="IPR029056">
    <property type="entry name" value="Ribokinase-like"/>
</dbReference>
<keyword evidence="15" id="KW-1185">Reference proteome</keyword>
<dbReference type="GO" id="GO:0005524">
    <property type="term" value="F:ATP binding"/>
    <property type="evidence" value="ECO:0007669"/>
    <property type="project" value="UniProtKB-UniRule"/>
</dbReference>
<dbReference type="EC" id="2.7.1.15" evidence="2 12"/>
<dbReference type="UniPathway" id="UPA00916">
    <property type="reaction ID" value="UER00889"/>
</dbReference>
<feature type="binding site" evidence="12">
    <location>
        <position position="247"/>
    </location>
    <ligand>
        <name>K(+)</name>
        <dbReference type="ChEBI" id="CHEBI:29103"/>
    </ligand>
</feature>
<evidence type="ECO:0000313" key="15">
    <source>
        <dbReference type="Proteomes" id="UP000252419"/>
    </source>
</evidence>
<dbReference type="PRINTS" id="PR00990">
    <property type="entry name" value="RIBOKINASE"/>
</dbReference>
<dbReference type="AlphaFoldDB" id="A0A367U9Q3"/>
<evidence type="ECO:0000256" key="3">
    <source>
        <dbReference type="ARBA" id="ARBA00016943"/>
    </source>
</evidence>
<feature type="binding site" evidence="12">
    <location>
        <position position="139"/>
    </location>
    <ligand>
        <name>substrate</name>
    </ligand>
</feature>
<comment type="subunit">
    <text evidence="12">Homodimer.</text>
</comment>
<feature type="binding site" evidence="12">
    <location>
        <position position="283"/>
    </location>
    <ligand>
        <name>K(+)</name>
        <dbReference type="ChEBI" id="CHEBI:29103"/>
    </ligand>
</feature>
<comment type="caution">
    <text evidence="14">The sequence shown here is derived from an EMBL/GenBank/DDBJ whole genome shotgun (WGS) entry which is preliminary data.</text>
</comment>
<evidence type="ECO:0000256" key="4">
    <source>
        <dbReference type="ARBA" id="ARBA00022679"/>
    </source>
</evidence>
<dbReference type="InterPro" id="IPR002139">
    <property type="entry name" value="Ribo/fructo_kinase"/>
</dbReference>
<evidence type="ECO:0000256" key="9">
    <source>
        <dbReference type="ARBA" id="ARBA00022842"/>
    </source>
</evidence>
<evidence type="ECO:0000256" key="8">
    <source>
        <dbReference type="ARBA" id="ARBA00022840"/>
    </source>
</evidence>
<feature type="binding site" evidence="12">
    <location>
        <position position="288"/>
    </location>
    <ligand>
        <name>K(+)</name>
        <dbReference type="ChEBI" id="CHEBI:29103"/>
    </ligand>
</feature>
<protein>
    <recommendedName>
        <fullName evidence="3 12">Ribokinase</fullName>
        <shortName evidence="12">RK</shortName>
        <ecNumber evidence="2 12">2.7.1.15</ecNumber>
    </recommendedName>
</protein>
<dbReference type="SUPFAM" id="SSF53613">
    <property type="entry name" value="Ribokinase-like"/>
    <property type="match status" value="1"/>
</dbReference>
<comment type="subcellular location">
    <subcellularLocation>
        <location evidence="12">Cytoplasm</location>
    </subcellularLocation>
</comment>
<dbReference type="Proteomes" id="UP000252419">
    <property type="component" value="Unassembled WGS sequence"/>
</dbReference>
<keyword evidence="6 12" id="KW-0547">Nucleotide-binding</keyword>
<dbReference type="GO" id="GO:0019303">
    <property type="term" value="P:D-ribose catabolic process"/>
    <property type="evidence" value="ECO:0007669"/>
    <property type="project" value="UniProtKB-UniRule"/>
</dbReference>
<feature type="binding site" evidence="12">
    <location>
        <begin position="38"/>
        <end position="42"/>
    </location>
    <ligand>
        <name>substrate</name>
    </ligand>
</feature>
<dbReference type="InterPro" id="IPR011611">
    <property type="entry name" value="PfkB_dom"/>
</dbReference>
<dbReference type="GO" id="GO:0005829">
    <property type="term" value="C:cytosol"/>
    <property type="evidence" value="ECO:0007669"/>
    <property type="project" value="TreeGrafter"/>
</dbReference>
<proteinExistence type="inferred from homology"/>
<keyword evidence="4 12" id="KW-0808">Transferase</keyword>
<keyword evidence="11 12" id="KW-0119">Carbohydrate metabolism</keyword>
<accession>A0A367U9Q3</accession>
<dbReference type="PROSITE" id="PS00584">
    <property type="entry name" value="PFKB_KINASES_2"/>
    <property type="match status" value="1"/>
</dbReference>
<dbReference type="CDD" id="cd01174">
    <property type="entry name" value="ribokinase"/>
    <property type="match status" value="1"/>
</dbReference>
<dbReference type="EMBL" id="JPWA01000029">
    <property type="protein sequence ID" value="RCK04453.1"/>
    <property type="molecule type" value="Genomic_DNA"/>
</dbReference>
<dbReference type="Gene3D" id="3.40.1190.20">
    <property type="match status" value="1"/>
</dbReference>
<dbReference type="RefSeq" id="WP_114123188.1">
    <property type="nucleotide sequence ID" value="NZ_JPWA01000029.1"/>
</dbReference>
<evidence type="ECO:0000256" key="11">
    <source>
        <dbReference type="ARBA" id="ARBA00023277"/>
    </source>
</evidence>
<feature type="domain" description="Carbohydrate kinase PfkB" evidence="13">
    <location>
        <begin position="3"/>
        <end position="295"/>
    </location>
</feature>
<evidence type="ECO:0000256" key="5">
    <source>
        <dbReference type="ARBA" id="ARBA00022723"/>
    </source>
</evidence>
<name>A0A367U9Q3_9PROT</name>
<sequence length="309" mass="32283">MTIAIVGSSNIDFAARVAELPKPGQTVSAKDYITGPGGKGCNQAIAVARLGQKPVFISKIGNDVLGRSLIETLKIEGFDTNQLIQTTDAQTGTALISIDDAGENIITVAGGANMTMSRTDIREKQVFLEHCTYLLVQLECPVVAVACAMKYARDAGATIILDPAPVPDRVVLRDLMALTDIVTPNSSECFAMTGILPDNLETANQAAAKLREMGARIAIIKMGSKGAFYSDGDQSGMVPPFDVSAIDTVAAGDCFNGGLAVALHEGRSLRDAVRFACATGALATTRYGAADAAPTLDQVLSLLEQDTGT</sequence>
<dbReference type="HAMAP" id="MF_01987">
    <property type="entry name" value="Ribokinase"/>
    <property type="match status" value="1"/>
</dbReference>
<evidence type="ECO:0000259" key="13">
    <source>
        <dbReference type="Pfam" id="PF00294"/>
    </source>
</evidence>
<dbReference type="InterPro" id="IPR011877">
    <property type="entry name" value="Ribokinase"/>
</dbReference>
<feature type="binding site" evidence="12">
    <location>
        <position position="286"/>
    </location>
    <ligand>
        <name>K(+)</name>
        <dbReference type="ChEBI" id="CHEBI:29103"/>
    </ligand>
</feature>
<feature type="binding site" evidence="12">
    <location>
        <position position="253"/>
    </location>
    <ligand>
        <name>substrate</name>
    </ligand>
</feature>
<comment type="similarity">
    <text evidence="1">Belongs to the carbohydrate kinase pfkB family.</text>
</comment>
<keyword evidence="10 12" id="KW-0630">Potassium</keyword>
<dbReference type="PROSITE" id="PS00583">
    <property type="entry name" value="PFKB_KINASES_1"/>
    <property type="match status" value="1"/>
</dbReference>
<dbReference type="GO" id="GO:0004747">
    <property type="term" value="F:ribokinase activity"/>
    <property type="evidence" value="ECO:0007669"/>
    <property type="project" value="UniProtKB-UniRule"/>
</dbReference>
<comment type="pathway">
    <text evidence="12">Carbohydrate metabolism; D-ribose degradation; D-ribose 5-phosphate from beta-D-ribopyranose: step 2/2.</text>
</comment>